<dbReference type="SUPFAM" id="SSF51395">
    <property type="entry name" value="FMN-linked oxidoreductases"/>
    <property type="match status" value="1"/>
</dbReference>
<dbReference type="RefSeq" id="WP_209977764.1">
    <property type="nucleotide sequence ID" value="NZ_JAGGLB010000040.1"/>
</dbReference>
<keyword evidence="7" id="KW-0812">Transmembrane</keyword>
<comment type="cofactor">
    <cofactor evidence="1">
        <name>FMN</name>
        <dbReference type="ChEBI" id="CHEBI:58210"/>
    </cofactor>
</comment>
<evidence type="ECO:0000256" key="7">
    <source>
        <dbReference type="SAM" id="Phobius"/>
    </source>
</evidence>
<evidence type="ECO:0000256" key="1">
    <source>
        <dbReference type="ARBA" id="ARBA00001917"/>
    </source>
</evidence>
<feature type="transmembrane region" description="Helical" evidence="7">
    <location>
        <begin position="574"/>
        <end position="595"/>
    </location>
</feature>
<dbReference type="InterPro" id="IPR013785">
    <property type="entry name" value="Aldolase_TIM"/>
</dbReference>
<evidence type="ECO:0000256" key="5">
    <source>
        <dbReference type="ARBA" id="ARBA00022975"/>
    </source>
</evidence>
<evidence type="ECO:0000259" key="8">
    <source>
        <dbReference type="Pfam" id="PF01180"/>
    </source>
</evidence>
<keyword evidence="5" id="KW-0665">Pyrimidine biosynthesis</keyword>
<sequence length="672" mass="74721">MPDWSYRTIFRPLLFRLSAERARDFTLHAMGLISKLPGGSLLIRTLGHMESYPILESKMSAVHIKYPVGVSGALDIHGSAPRALAQFGLGFMEIGPVTLHPVSSNMSIRREVSNEALLYPTPYANDGVDVVEERLKDRRNYPLPLMIRTRHTSASTPVEALEEQQQLIERLSPYADALYLDVIDRGWTLEETVCYCEDAARMAHSINKDFPVFIYVTLDCPQQWLEQLAARADFHLLQGMVIGEAIHTADGDLIGKEGKALSLERVRLVREIAGDSLIIVAAGGVHEPLDALELMDAGANYVQLHSGLVYSGPGLPKRINEAIIYKRIESADHEPLPLRNGHFQHSIDAAALMKLPSFWQGWGWMWLLGLGMVIGGILAWIIAATSVVLPYDIRFLGIGRESMENLNERLLPFMSHDRVTLAGTMISIGILYAQLARYGLGKGLHWSKTALFISCLVGFSSFFLYLGYGYFDPLHGLVAILLLPMFILSMRTKANRPSLDPPNLVNDRSWRLAQWGQLMFVSLGSALAVGGITISFIGVTDVFVATDLAYLCTTPEFLAMYNERLVPLIAHDRAGFGGALFSNALVLLTIALWGINQGQRWLWWTLLAGGMPGFIAGFSVHAVIGYTDFWHLLPAYFACVLYVLGLIFLYPYLMSGRRITRKKDPFGRLQAP</sequence>
<protein>
    <submittedName>
        <fullName evidence="9">Dihydroorotate dehydrogenase</fullName>
    </submittedName>
</protein>
<dbReference type="Pfam" id="PF01180">
    <property type="entry name" value="DHO_dh"/>
    <property type="match status" value="1"/>
</dbReference>
<feature type="transmembrane region" description="Helical" evidence="7">
    <location>
        <begin position="602"/>
        <end position="624"/>
    </location>
</feature>
<feature type="transmembrane region" description="Helical" evidence="7">
    <location>
        <begin position="518"/>
        <end position="539"/>
    </location>
</feature>
<feature type="domain" description="Dihydroorotate dehydrogenase catalytic" evidence="8">
    <location>
        <begin position="55"/>
        <end position="323"/>
    </location>
</feature>
<feature type="transmembrane region" description="Helical" evidence="7">
    <location>
        <begin position="362"/>
        <end position="383"/>
    </location>
</feature>
<evidence type="ECO:0000313" key="9">
    <source>
        <dbReference type="EMBL" id="MBP1995855.1"/>
    </source>
</evidence>
<dbReference type="EMBL" id="JAGGLB010000040">
    <property type="protein sequence ID" value="MBP1995855.1"/>
    <property type="molecule type" value="Genomic_DNA"/>
</dbReference>
<keyword evidence="4" id="KW-0288">FMN</keyword>
<accession>A0ABS4J7N7</accession>
<name>A0ABS4J7N7_9BACL</name>
<dbReference type="InterPro" id="IPR005720">
    <property type="entry name" value="Dihydroorotate_DH_cat"/>
</dbReference>
<dbReference type="Gene3D" id="3.20.20.70">
    <property type="entry name" value="Aldolase class I"/>
    <property type="match status" value="1"/>
</dbReference>
<gene>
    <name evidence="9" type="ORF">J2Z66_007497</name>
</gene>
<evidence type="ECO:0000256" key="4">
    <source>
        <dbReference type="ARBA" id="ARBA00022643"/>
    </source>
</evidence>
<evidence type="ECO:0000313" key="10">
    <source>
        <dbReference type="Proteomes" id="UP001519287"/>
    </source>
</evidence>
<dbReference type="PANTHER" id="PTHR48109:SF4">
    <property type="entry name" value="DIHYDROOROTATE DEHYDROGENASE (QUINONE), MITOCHONDRIAL"/>
    <property type="match status" value="1"/>
</dbReference>
<keyword evidence="6" id="KW-0560">Oxidoreductase</keyword>
<feature type="transmembrane region" description="Helical" evidence="7">
    <location>
        <begin position="419"/>
        <end position="438"/>
    </location>
</feature>
<evidence type="ECO:0000256" key="3">
    <source>
        <dbReference type="ARBA" id="ARBA00022630"/>
    </source>
</evidence>
<evidence type="ECO:0000256" key="2">
    <source>
        <dbReference type="ARBA" id="ARBA00004725"/>
    </source>
</evidence>
<keyword evidence="7" id="KW-0472">Membrane</keyword>
<reference evidence="9 10" key="1">
    <citation type="submission" date="2021-03" db="EMBL/GenBank/DDBJ databases">
        <title>Genomic Encyclopedia of Type Strains, Phase IV (KMG-IV): sequencing the most valuable type-strain genomes for metagenomic binning, comparative biology and taxonomic classification.</title>
        <authorList>
            <person name="Goeker M."/>
        </authorList>
    </citation>
    <scope>NUCLEOTIDE SEQUENCE [LARGE SCALE GENOMIC DNA]</scope>
    <source>
        <strain evidence="9 10">DSM 26048</strain>
    </source>
</reference>
<evidence type="ECO:0000256" key="6">
    <source>
        <dbReference type="ARBA" id="ARBA00023002"/>
    </source>
</evidence>
<keyword evidence="7" id="KW-1133">Transmembrane helix</keyword>
<comment type="caution">
    <text evidence="9">The sequence shown here is derived from an EMBL/GenBank/DDBJ whole genome shotgun (WGS) entry which is preliminary data.</text>
</comment>
<comment type="pathway">
    <text evidence="2">Pyrimidine metabolism; UMP biosynthesis via de novo pathway.</text>
</comment>
<proteinExistence type="predicted"/>
<dbReference type="PANTHER" id="PTHR48109">
    <property type="entry name" value="DIHYDROOROTATE DEHYDROGENASE (QUINONE), MITOCHONDRIAL-RELATED"/>
    <property type="match status" value="1"/>
</dbReference>
<organism evidence="9 10">
    <name type="scientific">Paenibacillus eucommiae</name>
    <dbReference type="NCBI Taxonomy" id="1355755"/>
    <lineage>
        <taxon>Bacteria</taxon>
        <taxon>Bacillati</taxon>
        <taxon>Bacillota</taxon>
        <taxon>Bacilli</taxon>
        <taxon>Bacillales</taxon>
        <taxon>Paenibacillaceae</taxon>
        <taxon>Paenibacillus</taxon>
    </lineage>
</organism>
<feature type="transmembrane region" description="Helical" evidence="7">
    <location>
        <begin position="630"/>
        <end position="653"/>
    </location>
</feature>
<dbReference type="InterPro" id="IPR050074">
    <property type="entry name" value="DHO_dehydrogenase"/>
</dbReference>
<dbReference type="Proteomes" id="UP001519287">
    <property type="component" value="Unassembled WGS sequence"/>
</dbReference>
<keyword evidence="10" id="KW-1185">Reference proteome</keyword>
<keyword evidence="3" id="KW-0285">Flavoprotein</keyword>